<gene>
    <name evidence="1" type="ORF">HGM15179_007846</name>
</gene>
<comment type="caution">
    <text evidence="1">The sequence shown here is derived from an EMBL/GenBank/DDBJ whole genome shotgun (WGS) entry which is preliminary data.</text>
</comment>
<dbReference type="Proteomes" id="UP000796761">
    <property type="component" value="Unassembled WGS sequence"/>
</dbReference>
<keyword evidence="2" id="KW-1185">Reference proteome</keyword>
<evidence type="ECO:0000313" key="1">
    <source>
        <dbReference type="EMBL" id="TRZ19290.1"/>
    </source>
</evidence>
<sequence>MNQQSVQVAKKVNGILACISTGVASRTRAVIALLHSTLGSIIELGKGLEHRFDEEKLREVGMFSLEKRRLRGDLIAFNNRLKGDLGGALDSVINE</sequence>
<dbReference type="EMBL" id="SWJQ01000191">
    <property type="protein sequence ID" value="TRZ19290.1"/>
    <property type="molecule type" value="Genomic_DNA"/>
</dbReference>
<dbReference type="AlphaFoldDB" id="A0A8K1GI61"/>
<dbReference type="OrthoDB" id="276744at2759"/>
<evidence type="ECO:0000313" key="2">
    <source>
        <dbReference type="Proteomes" id="UP000796761"/>
    </source>
</evidence>
<protein>
    <submittedName>
        <fullName evidence="1">Uncharacterized protein</fullName>
    </submittedName>
</protein>
<reference evidence="1" key="1">
    <citation type="submission" date="2019-04" db="EMBL/GenBank/DDBJ databases">
        <title>Genome assembly of Zosterops borbonicus 15179.</title>
        <authorList>
            <person name="Leroy T."/>
            <person name="Anselmetti Y."/>
            <person name="Tilak M.-K."/>
            <person name="Nabholz B."/>
        </authorList>
    </citation>
    <scope>NUCLEOTIDE SEQUENCE</scope>
    <source>
        <strain evidence="1">HGM_15179</strain>
        <tissue evidence="1">Muscle</tissue>
    </source>
</reference>
<name>A0A8K1GI61_9PASS</name>
<organism evidence="1 2">
    <name type="scientific">Zosterops borbonicus</name>
    <dbReference type="NCBI Taxonomy" id="364589"/>
    <lineage>
        <taxon>Eukaryota</taxon>
        <taxon>Metazoa</taxon>
        <taxon>Chordata</taxon>
        <taxon>Craniata</taxon>
        <taxon>Vertebrata</taxon>
        <taxon>Euteleostomi</taxon>
        <taxon>Archelosauria</taxon>
        <taxon>Archosauria</taxon>
        <taxon>Dinosauria</taxon>
        <taxon>Saurischia</taxon>
        <taxon>Theropoda</taxon>
        <taxon>Coelurosauria</taxon>
        <taxon>Aves</taxon>
        <taxon>Neognathae</taxon>
        <taxon>Neoaves</taxon>
        <taxon>Telluraves</taxon>
        <taxon>Australaves</taxon>
        <taxon>Passeriformes</taxon>
        <taxon>Sylvioidea</taxon>
        <taxon>Zosteropidae</taxon>
        <taxon>Zosterops</taxon>
    </lineage>
</organism>
<accession>A0A8K1GI61</accession>
<proteinExistence type="predicted"/>